<organism evidence="5 6">
    <name type="scientific">Candidatus Staskawiczbacteria bacterium RIFCSPHIGHO2_01_FULL_36_16</name>
    <dbReference type="NCBI Taxonomy" id="1802200"/>
    <lineage>
        <taxon>Bacteria</taxon>
        <taxon>Candidatus Staskawicziibacteriota</taxon>
    </lineage>
</organism>
<comment type="cofactor">
    <cofactor evidence="1">
        <name>Mg(2+)</name>
        <dbReference type="ChEBI" id="CHEBI:18420"/>
    </cofactor>
</comment>
<protein>
    <recommendedName>
        <fullName evidence="4">Nudix hydrolase domain-containing protein</fullName>
    </recommendedName>
</protein>
<dbReference type="SUPFAM" id="SSF55811">
    <property type="entry name" value="Nudix"/>
    <property type="match status" value="1"/>
</dbReference>
<dbReference type="AlphaFoldDB" id="A0A1G2HP52"/>
<dbReference type="STRING" id="1802200.A2812_03425"/>
<dbReference type="EMBL" id="MHOM01000025">
    <property type="protein sequence ID" value="OGZ64223.1"/>
    <property type="molecule type" value="Genomic_DNA"/>
</dbReference>
<comment type="similarity">
    <text evidence="3">Belongs to the Nudix hydrolase family.</text>
</comment>
<keyword evidence="2 3" id="KW-0378">Hydrolase</keyword>
<feature type="domain" description="Nudix hydrolase" evidence="4">
    <location>
        <begin position="14"/>
        <end position="141"/>
    </location>
</feature>
<dbReference type="PANTHER" id="PTHR43046:SF14">
    <property type="entry name" value="MUTT_NUDIX FAMILY PROTEIN"/>
    <property type="match status" value="1"/>
</dbReference>
<name>A0A1G2HP52_9BACT</name>
<dbReference type="GO" id="GO:0016787">
    <property type="term" value="F:hydrolase activity"/>
    <property type="evidence" value="ECO:0007669"/>
    <property type="project" value="UniProtKB-KW"/>
</dbReference>
<dbReference type="InterPro" id="IPR020476">
    <property type="entry name" value="Nudix_hydrolase"/>
</dbReference>
<dbReference type="InterPro" id="IPR020084">
    <property type="entry name" value="NUDIX_hydrolase_CS"/>
</dbReference>
<evidence type="ECO:0000313" key="6">
    <source>
        <dbReference type="Proteomes" id="UP000177190"/>
    </source>
</evidence>
<dbReference type="Pfam" id="PF00293">
    <property type="entry name" value="NUDIX"/>
    <property type="match status" value="1"/>
</dbReference>
<proteinExistence type="inferred from homology"/>
<dbReference type="InterPro" id="IPR000086">
    <property type="entry name" value="NUDIX_hydrolase_dom"/>
</dbReference>
<dbReference type="CDD" id="cd02883">
    <property type="entry name" value="NUDIX_Hydrolase"/>
    <property type="match status" value="1"/>
</dbReference>
<evidence type="ECO:0000259" key="4">
    <source>
        <dbReference type="PROSITE" id="PS51462"/>
    </source>
</evidence>
<comment type="caution">
    <text evidence="5">The sequence shown here is derived from an EMBL/GenBank/DDBJ whole genome shotgun (WGS) entry which is preliminary data.</text>
</comment>
<reference evidence="5 6" key="1">
    <citation type="journal article" date="2016" name="Nat. Commun.">
        <title>Thousands of microbial genomes shed light on interconnected biogeochemical processes in an aquifer system.</title>
        <authorList>
            <person name="Anantharaman K."/>
            <person name="Brown C.T."/>
            <person name="Hug L.A."/>
            <person name="Sharon I."/>
            <person name="Castelle C.J."/>
            <person name="Probst A.J."/>
            <person name="Thomas B.C."/>
            <person name="Singh A."/>
            <person name="Wilkins M.J."/>
            <person name="Karaoz U."/>
            <person name="Brodie E.L."/>
            <person name="Williams K.H."/>
            <person name="Hubbard S.S."/>
            <person name="Banfield J.F."/>
        </authorList>
    </citation>
    <scope>NUCLEOTIDE SEQUENCE [LARGE SCALE GENOMIC DNA]</scope>
</reference>
<dbReference type="PANTHER" id="PTHR43046">
    <property type="entry name" value="GDP-MANNOSE MANNOSYL HYDROLASE"/>
    <property type="match status" value="1"/>
</dbReference>
<evidence type="ECO:0000313" key="5">
    <source>
        <dbReference type="EMBL" id="OGZ64223.1"/>
    </source>
</evidence>
<gene>
    <name evidence="5" type="ORF">A2812_03425</name>
</gene>
<accession>A0A1G2HP52</accession>
<dbReference type="PROSITE" id="PS51462">
    <property type="entry name" value="NUDIX"/>
    <property type="match status" value="1"/>
</dbReference>
<dbReference type="Gene3D" id="3.90.79.10">
    <property type="entry name" value="Nucleoside Triphosphate Pyrophosphohydrolase"/>
    <property type="match status" value="1"/>
</dbReference>
<dbReference type="PROSITE" id="PS00893">
    <property type="entry name" value="NUDIX_BOX"/>
    <property type="match status" value="1"/>
</dbReference>
<evidence type="ECO:0000256" key="1">
    <source>
        <dbReference type="ARBA" id="ARBA00001946"/>
    </source>
</evidence>
<dbReference type="Proteomes" id="UP000177190">
    <property type="component" value="Unassembled WGS sequence"/>
</dbReference>
<dbReference type="InterPro" id="IPR015797">
    <property type="entry name" value="NUDIX_hydrolase-like_dom_sf"/>
</dbReference>
<dbReference type="PRINTS" id="PR00502">
    <property type="entry name" value="NUDIXFAMILY"/>
</dbReference>
<evidence type="ECO:0000256" key="2">
    <source>
        <dbReference type="ARBA" id="ARBA00022801"/>
    </source>
</evidence>
<sequence>MGLHFCRKRDNIKYMKKAVNIIINRQNKILILKRSSAEHHYPSFWDLPGGGVEKGESLRKAAEREAKEETGLDVKVDDNYFYVFRCNHGSEIEAFGFKANLAGEEILLSREHIESKWVSIDEYKNFKYTPGATAIIKEFFGNQNYYCS</sequence>
<evidence type="ECO:0000256" key="3">
    <source>
        <dbReference type="RuleBase" id="RU003476"/>
    </source>
</evidence>